<dbReference type="Proteomes" id="UP000625804">
    <property type="component" value="Unassembled WGS sequence"/>
</dbReference>
<dbReference type="InterPro" id="IPR014617">
    <property type="entry name" value="YphA_Bacsu"/>
</dbReference>
<dbReference type="AlphaFoldDB" id="A0A8J8K8T6"/>
<organism evidence="2 3">
    <name type="scientific">Calidifontibacillus erzurumensis</name>
    <dbReference type="NCBI Taxonomy" id="2741433"/>
    <lineage>
        <taxon>Bacteria</taxon>
        <taxon>Bacillati</taxon>
        <taxon>Bacillota</taxon>
        <taxon>Bacilli</taxon>
        <taxon>Bacillales</taxon>
        <taxon>Bacillaceae</taxon>
        <taxon>Calidifontibacillus/Schinkia group</taxon>
        <taxon>Calidifontibacillus</taxon>
    </lineage>
</organism>
<name>A0A8J8K8T6_9BACI</name>
<keyword evidence="3" id="KW-1185">Reference proteome</keyword>
<keyword evidence="1" id="KW-1133">Transmembrane helix</keyword>
<keyword evidence="1" id="KW-0472">Membrane</keyword>
<comment type="caution">
    <text evidence="2">The sequence shown here is derived from an EMBL/GenBank/DDBJ whole genome shotgun (WGS) entry which is preliminary data.</text>
</comment>
<feature type="transmembrane region" description="Helical" evidence="1">
    <location>
        <begin position="6"/>
        <end position="22"/>
    </location>
</feature>
<protein>
    <submittedName>
        <fullName evidence="2">Uncharacterized protein</fullName>
    </submittedName>
</protein>
<evidence type="ECO:0000256" key="1">
    <source>
        <dbReference type="SAM" id="Phobius"/>
    </source>
</evidence>
<accession>A0A8J8K8T6</accession>
<evidence type="ECO:0000313" key="3">
    <source>
        <dbReference type="Proteomes" id="UP000625804"/>
    </source>
</evidence>
<keyword evidence="1" id="KW-0812">Transmembrane</keyword>
<reference evidence="2" key="1">
    <citation type="submission" date="2020-06" db="EMBL/GenBank/DDBJ databases">
        <title>A novel thermopfilic bacterium from Erzurum, Turkey.</title>
        <authorList>
            <person name="Adiguzel A."/>
            <person name="Ay H."/>
            <person name="Baltaci M.O."/>
        </authorList>
    </citation>
    <scope>NUCLEOTIDE SEQUENCE</scope>
    <source>
        <strain evidence="2">P2</strain>
    </source>
</reference>
<dbReference type="RefSeq" id="WP_173731512.1">
    <property type="nucleotide sequence ID" value="NZ_JABTTE010000014.1"/>
</dbReference>
<evidence type="ECO:0000313" key="2">
    <source>
        <dbReference type="EMBL" id="NSL52311.1"/>
    </source>
</evidence>
<feature type="transmembrane region" description="Helical" evidence="1">
    <location>
        <begin position="167"/>
        <end position="186"/>
    </location>
</feature>
<feature type="transmembrane region" description="Helical" evidence="1">
    <location>
        <begin position="126"/>
        <end position="147"/>
    </location>
</feature>
<dbReference type="EMBL" id="JABTTE010000014">
    <property type="protein sequence ID" value="NSL52311.1"/>
    <property type="molecule type" value="Genomic_DNA"/>
</dbReference>
<gene>
    <name evidence="2" type="ORF">HR057_11150</name>
</gene>
<sequence>MEGIYFYWFLWIGWVYSTFIMAKSNLRTAISFVILLLIITGNYTLQLADYSVRVNFLLLFFISLILMSKSKGFVLLYHFLCSFIISIGFVVFHLFELFDPVWLIIDQKWMLGIILLYLVLMLVKGLYYRISIGIISICNGEILYSFIMNKFSFPVEVGDFSFLDQWAIFMVLIVLWSLVEKTALYFEGNFQKGNAGRVHK</sequence>
<dbReference type="Pfam" id="PF24124">
    <property type="entry name" value="YphA"/>
    <property type="match status" value="1"/>
</dbReference>
<feature type="transmembrane region" description="Helical" evidence="1">
    <location>
        <begin position="74"/>
        <end position="95"/>
    </location>
</feature>
<feature type="transmembrane region" description="Helical" evidence="1">
    <location>
        <begin position="51"/>
        <end position="67"/>
    </location>
</feature>
<feature type="transmembrane region" description="Helical" evidence="1">
    <location>
        <begin position="101"/>
        <end position="119"/>
    </location>
</feature>
<dbReference type="PIRSF" id="PIRSF036710">
    <property type="entry name" value="YphA_Bacsu"/>
    <property type="match status" value="1"/>
</dbReference>
<proteinExistence type="predicted"/>
<feature type="transmembrane region" description="Helical" evidence="1">
    <location>
        <begin position="29"/>
        <end position="45"/>
    </location>
</feature>